<dbReference type="Proteomes" id="UP000467379">
    <property type="component" value="Chromosome"/>
</dbReference>
<accession>A0ABN6B637</accession>
<evidence type="ECO:0000313" key="2">
    <source>
        <dbReference type="EMBL" id="BBZ13172.1"/>
    </source>
</evidence>
<feature type="region of interest" description="Disordered" evidence="1">
    <location>
        <begin position="47"/>
        <end position="83"/>
    </location>
</feature>
<sequence length="83" mass="8625">MEVKVEQGVHLRVDNQDHAAAAAAVTAVGTAERLEFLAMHRGAAVTAGARPRVDDNAIDKPRHRASSYSSSVGSRADGTAVTA</sequence>
<gene>
    <name evidence="2" type="ORF">MBRA_33670</name>
</gene>
<evidence type="ECO:0000313" key="3">
    <source>
        <dbReference type="Proteomes" id="UP000467379"/>
    </source>
</evidence>
<evidence type="ECO:0000256" key="1">
    <source>
        <dbReference type="SAM" id="MobiDB-lite"/>
    </source>
</evidence>
<dbReference type="EMBL" id="AP022606">
    <property type="protein sequence ID" value="BBZ13172.1"/>
    <property type="molecule type" value="Genomic_DNA"/>
</dbReference>
<keyword evidence="3" id="KW-1185">Reference proteome</keyword>
<organism evidence="2 3">
    <name type="scientific">Mycobacterium branderi</name>
    <dbReference type="NCBI Taxonomy" id="43348"/>
    <lineage>
        <taxon>Bacteria</taxon>
        <taxon>Bacillati</taxon>
        <taxon>Actinomycetota</taxon>
        <taxon>Actinomycetes</taxon>
        <taxon>Mycobacteriales</taxon>
        <taxon>Mycobacteriaceae</taxon>
        <taxon>Mycobacterium</taxon>
    </lineage>
</organism>
<reference evidence="2 3" key="1">
    <citation type="journal article" date="2019" name="Emerg. Microbes Infect.">
        <title>Comprehensive subspecies identification of 175 nontuberculous mycobacteria species based on 7547 genomic profiles.</title>
        <authorList>
            <person name="Matsumoto Y."/>
            <person name="Kinjo T."/>
            <person name="Motooka D."/>
            <person name="Nabeya D."/>
            <person name="Jung N."/>
            <person name="Uechi K."/>
            <person name="Horii T."/>
            <person name="Iida T."/>
            <person name="Fujita J."/>
            <person name="Nakamura S."/>
        </authorList>
    </citation>
    <scope>NUCLEOTIDE SEQUENCE [LARGE SCALE GENOMIC DNA]</scope>
    <source>
        <strain evidence="2 3">JCM 12687</strain>
    </source>
</reference>
<protein>
    <submittedName>
        <fullName evidence="2">Uncharacterized protein</fullName>
    </submittedName>
</protein>
<name>A0ABN6B637_9MYCO</name>
<feature type="compositionally biased region" description="Basic and acidic residues" evidence="1">
    <location>
        <begin position="51"/>
        <end position="60"/>
    </location>
</feature>
<proteinExistence type="predicted"/>